<proteinExistence type="predicted"/>
<feature type="non-terminal residue" evidence="2">
    <location>
        <position position="1"/>
    </location>
</feature>
<name>A0AAD7ZZF1_DIPPU</name>
<protein>
    <submittedName>
        <fullName evidence="2">Uncharacterized protein</fullName>
    </submittedName>
</protein>
<dbReference type="Gene3D" id="1.10.490.10">
    <property type="entry name" value="Globins"/>
    <property type="match status" value="1"/>
</dbReference>
<dbReference type="EMBL" id="JASPKZ010004911">
    <property type="protein sequence ID" value="KAJ9589760.1"/>
    <property type="molecule type" value="Genomic_DNA"/>
</dbReference>
<keyword evidence="3" id="KW-1185">Reference proteome</keyword>
<feature type="region of interest" description="Disordered" evidence="1">
    <location>
        <begin position="1"/>
        <end position="25"/>
    </location>
</feature>
<comment type="caution">
    <text evidence="2">The sequence shown here is derived from an EMBL/GenBank/DDBJ whole genome shotgun (WGS) entry which is preliminary data.</text>
</comment>
<dbReference type="AlphaFoldDB" id="A0AAD7ZZF1"/>
<reference evidence="2" key="2">
    <citation type="submission" date="2023-05" db="EMBL/GenBank/DDBJ databases">
        <authorList>
            <person name="Fouks B."/>
        </authorList>
    </citation>
    <scope>NUCLEOTIDE SEQUENCE</scope>
    <source>
        <strain evidence="2">Stay&amp;Tobe</strain>
        <tissue evidence="2">Testes</tissue>
    </source>
</reference>
<dbReference type="InterPro" id="IPR009050">
    <property type="entry name" value="Globin-like_sf"/>
</dbReference>
<evidence type="ECO:0000313" key="3">
    <source>
        <dbReference type="Proteomes" id="UP001233999"/>
    </source>
</evidence>
<organism evidence="2 3">
    <name type="scientific">Diploptera punctata</name>
    <name type="common">Pacific beetle cockroach</name>
    <dbReference type="NCBI Taxonomy" id="6984"/>
    <lineage>
        <taxon>Eukaryota</taxon>
        <taxon>Metazoa</taxon>
        <taxon>Ecdysozoa</taxon>
        <taxon>Arthropoda</taxon>
        <taxon>Hexapoda</taxon>
        <taxon>Insecta</taxon>
        <taxon>Pterygota</taxon>
        <taxon>Neoptera</taxon>
        <taxon>Polyneoptera</taxon>
        <taxon>Dictyoptera</taxon>
        <taxon>Blattodea</taxon>
        <taxon>Blaberoidea</taxon>
        <taxon>Blaberidae</taxon>
        <taxon>Diplopterinae</taxon>
        <taxon>Diploptera</taxon>
    </lineage>
</organism>
<reference evidence="2" key="1">
    <citation type="journal article" date="2023" name="IScience">
        <title>Live-bearing cockroach genome reveals convergent evolutionary mechanisms linked to viviparity in insects and beyond.</title>
        <authorList>
            <person name="Fouks B."/>
            <person name="Harrison M.C."/>
            <person name="Mikhailova A.A."/>
            <person name="Marchal E."/>
            <person name="English S."/>
            <person name="Carruthers M."/>
            <person name="Jennings E.C."/>
            <person name="Chiamaka E.L."/>
            <person name="Frigard R.A."/>
            <person name="Pippel M."/>
            <person name="Attardo G.M."/>
            <person name="Benoit J.B."/>
            <person name="Bornberg-Bauer E."/>
            <person name="Tobe S.S."/>
        </authorList>
    </citation>
    <scope>NUCLEOTIDE SEQUENCE</scope>
    <source>
        <strain evidence="2">Stay&amp;Tobe</strain>
    </source>
</reference>
<dbReference type="SUPFAM" id="SSF46458">
    <property type="entry name" value="Globin-like"/>
    <property type="match status" value="1"/>
</dbReference>
<dbReference type="InterPro" id="IPR012292">
    <property type="entry name" value="Globin/Proto"/>
</dbReference>
<dbReference type="Proteomes" id="UP001233999">
    <property type="component" value="Unassembled WGS sequence"/>
</dbReference>
<dbReference type="GO" id="GO:0019825">
    <property type="term" value="F:oxygen binding"/>
    <property type="evidence" value="ECO:0007669"/>
    <property type="project" value="InterPro"/>
</dbReference>
<dbReference type="GO" id="GO:0020037">
    <property type="term" value="F:heme binding"/>
    <property type="evidence" value="ECO:0007669"/>
    <property type="project" value="InterPro"/>
</dbReference>
<evidence type="ECO:0000256" key="1">
    <source>
        <dbReference type="SAM" id="MobiDB-lite"/>
    </source>
</evidence>
<accession>A0AAD7ZZF1</accession>
<evidence type="ECO:0000313" key="2">
    <source>
        <dbReference type="EMBL" id="KAJ9589760.1"/>
    </source>
</evidence>
<sequence>MKLCCGASRNSDDETEDNPQKPKEKKLHNYKRELIEESWGKFMDYEDENSLNVFIILLQRKTNYMVPYGVEGIPYDEIADDILIQLHASKLSSFINLYVESMDDKEREKEIMTKMNDYVRFVRVPATVLKDYKECTITYMYDNGMMPRE</sequence>
<gene>
    <name evidence="2" type="ORF">L9F63_017034</name>
</gene>